<proteinExistence type="predicted"/>
<evidence type="ECO:0000313" key="2">
    <source>
        <dbReference type="EMBL" id="MFC4911421.1"/>
    </source>
</evidence>
<feature type="domain" description="DUF397" evidence="1">
    <location>
        <begin position="7"/>
        <end position="52"/>
    </location>
</feature>
<evidence type="ECO:0000313" key="3">
    <source>
        <dbReference type="Proteomes" id="UP001595872"/>
    </source>
</evidence>
<evidence type="ECO:0000259" key="1">
    <source>
        <dbReference type="Pfam" id="PF04149"/>
    </source>
</evidence>
<dbReference type="InterPro" id="IPR007278">
    <property type="entry name" value="DUF397"/>
</dbReference>
<protein>
    <submittedName>
        <fullName evidence="2">DUF397 domain-containing protein</fullName>
    </submittedName>
</protein>
<dbReference type="Proteomes" id="UP001595872">
    <property type="component" value="Unassembled WGS sequence"/>
</dbReference>
<sequence>MEHDQGLNWRKPSYSDEEVNCVEVARLSRARMAIRGSKPPSEPVLTLDQKDWLSRRATLSKTR</sequence>
<comment type="caution">
    <text evidence="2">The sequence shown here is derived from an EMBL/GenBank/DDBJ whole genome shotgun (WGS) entry which is preliminary data.</text>
</comment>
<dbReference type="RefSeq" id="WP_378260312.1">
    <property type="nucleotide sequence ID" value="NZ_JBHSIT010000009.1"/>
</dbReference>
<accession>A0ABV9U808</accession>
<dbReference type="EMBL" id="JBHSIT010000009">
    <property type="protein sequence ID" value="MFC4911421.1"/>
    <property type="molecule type" value="Genomic_DNA"/>
</dbReference>
<reference evidence="3" key="1">
    <citation type="journal article" date="2019" name="Int. J. Syst. Evol. Microbiol.">
        <title>The Global Catalogue of Microorganisms (GCM) 10K type strain sequencing project: providing services to taxonomists for standard genome sequencing and annotation.</title>
        <authorList>
            <consortium name="The Broad Institute Genomics Platform"/>
            <consortium name="The Broad Institute Genome Sequencing Center for Infectious Disease"/>
            <person name="Wu L."/>
            <person name="Ma J."/>
        </authorList>
    </citation>
    <scope>NUCLEOTIDE SEQUENCE [LARGE SCALE GENOMIC DNA]</scope>
    <source>
        <strain evidence="3">KLKA75</strain>
    </source>
</reference>
<keyword evidence="3" id="KW-1185">Reference proteome</keyword>
<organism evidence="2 3">
    <name type="scientific">Actinomadura gamaensis</name>
    <dbReference type="NCBI Taxonomy" id="1763541"/>
    <lineage>
        <taxon>Bacteria</taxon>
        <taxon>Bacillati</taxon>
        <taxon>Actinomycetota</taxon>
        <taxon>Actinomycetes</taxon>
        <taxon>Streptosporangiales</taxon>
        <taxon>Thermomonosporaceae</taxon>
        <taxon>Actinomadura</taxon>
    </lineage>
</organism>
<name>A0ABV9U808_9ACTN</name>
<gene>
    <name evidence="2" type="ORF">ACFPCY_29225</name>
</gene>
<dbReference type="Pfam" id="PF04149">
    <property type="entry name" value="DUF397"/>
    <property type="match status" value="1"/>
</dbReference>